<dbReference type="EMBL" id="WPIN01000003">
    <property type="protein sequence ID" value="MVM29918.1"/>
    <property type="molecule type" value="Genomic_DNA"/>
</dbReference>
<organism evidence="1 2">
    <name type="scientific">Spirosoma arboris</name>
    <dbReference type="NCBI Taxonomy" id="2682092"/>
    <lineage>
        <taxon>Bacteria</taxon>
        <taxon>Pseudomonadati</taxon>
        <taxon>Bacteroidota</taxon>
        <taxon>Cytophagia</taxon>
        <taxon>Cytophagales</taxon>
        <taxon>Cytophagaceae</taxon>
        <taxon>Spirosoma</taxon>
    </lineage>
</organism>
<evidence type="ECO:0000313" key="2">
    <source>
        <dbReference type="Proteomes" id="UP000436006"/>
    </source>
</evidence>
<proteinExistence type="predicted"/>
<keyword evidence="2" id="KW-1185">Reference proteome</keyword>
<name>A0A7K1S8F5_9BACT</name>
<protein>
    <submittedName>
        <fullName evidence="1">Uncharacterized protein</fullName>
    </submittedName>
</protein>
<comment type="caution">
    <text evidence="1">The sequence shown here is derived from an EMBL/GenBank/DDBJ whole genome shotgun (WGS) entry which is preliminary data.</text>
</comment>
<dbReference type="AlphaFoldDB" id="A0A7K1S8F5"/>
<sequence>MQTTTTNATKQHSLGSARQPGYKFVGDRELSTYRWVIWLNNDKQTVIEGYSKDVNSCEKEDKQQLLQDCISRLGNKGYLDKCYYWVIFKRQFTHKDTDTMILELNPHGYLAHDSLTLDISTLSWLDRLFTARKTNTQGILNYKDLLPQRLSPQQIRKADFEFTLERFPTKNHLGDYCRNVLLAKYGRNQVLAWYNAKEVIYSTSQQQPIAGAVVAGGNKDNERAAQLAQTAMMNLQARFTRGK</sequence>
<gene>
    <name evidence="1" type="ORF">GO755_07730</name>
</gene>
<reference evidence="1 2" key="1">
    <citation type="submission" date="2019-12" db="EMBL/GenBank/DDBJ databases">
        <title>Spirosoma sp. HMF4905 genome sequencing and assembly.</title>
        <authorList>
            <person name="Kang H."/>
            <person name="Cha I."/>
            <person name="Kim H."/>
            <person name="Joh K."/>
        </authorList>
    </citation>
    <scope>NUCLEOTIDE SEQUENCE [LARGE SCALE GENOMIC DNA]</scope>
    <source>
        <strain evidence="1 2">HMF4905</strain>
    </source>
</reference>
<dbReference type="RefSeq" id="WP_157584181.1">
    <property type="nucleotide sequence ID" value="NZ_WPIN01000003.1"/>
</dbReference>
<accession>A0A7K1S8F5</accession>
<dbReference type="Proteomes" id="UP000436006">
    <property type="component" value="Unassembled WGS sequence"/>
</dbReference>
<evidence type="ECO:0000313" key="1">
    <source>
        <dbReference type="EMBL" id="MVM29918.1"/>
    </source>
</evidence>